<dbReference type="Proteomes" id="UP000594263">
    <property type="component" value="Unplaced"/>
</dbReference>
<dbReference type="GO" id="GO:0005524">
    <property type="term" value="F:ATP binding"/>
    <property type="evidence" value="ECO:0007669"/>
    <property type="project" value="UniProtKB-KW"/>
</dbReference>
<keyword evidence="10" id="KW-0449">Lipoprotein</keyword>
<keyword evidence="6" id="KW-0547">Nucleotide-binding</keyword>
<dbReference type="SUPFAM" id="SSF56112">
    <property type="entry name" value="Protein kinase-like (PK-like)"/>
    <property type="match status" value="1"/>
</dbReference>
<reference evidence="13" key="1">
    <citation type="submission" date="2021-01" db="UniProtKB">
        <authorList>
            <consortium name="EnsemblPlants"/>
        </authorList>
    </citation>
    <scope>IDENTIFICATION</scope>
</reference>
<evidence type="ECO:0000256" key="10">
    <source>
        <dbReference type="ARBA" id="ARBA00023288"/>
    </source>
</evidence>
<evidence type="ECO:0000256" key="6">
    <source>
        <dbReference type="ARBA" id="ARBA00022741"/>
    </source>
</evidence>
<feature type="region of interest" description="Disordered" evidence="11">
    <location>
        <begin position="1"/>
        <end position="21"/>
    </location>
</feature>
<keyword evidence="14" id="KW-1185">Reference proteome</keyword>
<dbReference type="SMART" id="SM00220">
    <property type="entry name" value="S_TKc"/>
    <property type="match status" value="1"/>
</dbReference>
<dbReference type="GO" id="GO:0005886">
    <property type="term" value="C:plasma membrane"/>
    <property type="evidence" value="ECO:0007669"/>
    <property type="project" value="UniProtKB-SubCell"/>
</dbReference>
<dbReference type="EnsemblPlants" id="Kaladp0029s0099.1.v1.1">
    <property type="protein sequence ID" value="Kaladp0029s0099.1.v1.1"/>
    <property type="gene ID" value="Kaladp0029s0099.v1.1"/>
</dbReference>
<dbReference type="Gramene" id="Kaladp0029s0099.1.v1.1">
    <property type="protein sequence ID" value="Kaladp0029s0099.1.v1.1"/>
    <property type="gene ID" value="Kaladp0029s0099.v1.1"/>
</dbReference>
<organism evidence="13 14">
    <name type="scientific">Kalanchoe fedtschenkoi</name>
    <name type="common">Lavender scallops</name>
    <name type="synonym">South American air plant</name>
    <dbReference type="NCBI Taxonomy" id="63787"/>
    <lineage>
        <taxon>Eukaryota</taxon>
        <taxon>Viridiplantae</taxon>
        <taxon>Streptophyta</taxon>
        <taxon>Embryophyta</taxon>
        <taxon>Tracheophyta</taxon>
        <taxon>Spermatophyta</taxon>
        <taxon>Magnoliopsida</taxon>
        <taxon>eudicotyledons</taxon>
        <taxon>Gunneridae</taxon>
        <taxon>Pentapetalae</taxon>
        <taxon>Saxifragales</taxon>
        <taxon>Crassulaceae</taxon>
        <taxon>Kalanchoe</taxon>
    </lineage>
</organism>
<dbReference type="Gene3D" id="1.10.510.10">
    <property type="entry name" value="Transferase(Phosphotransferase) domain 1"/>
    <property type="match status" value="1"/>
</dbReference>
<feature type="domain" description="Protein kinase" evidence="12">
    <location>
        <begin position="1"/>
        <end position="291"/>
    </location>
</feature>
<evidence type="ECO:0000256" key="8">
    <source>
        <dbReference type="ARBA" id="ARBA00022840"/>
    </source>
</evidence>
<keyword evidence="9" id="KW-0472">Membrane</keyword>
<evidence type="ECO:0000313" key="13">
    <source>
        <dbReference type="EnsemblPlants" id="Kaladp0029s0099.1.v1.1"/>
    </source>
</evidence>
<comment type="subcellular location">
    <subcellularLocation>
        <location evidence="1">Cell membrane</location>
        <topology evidence="1">Lipid-anchor</topology>
    </subcellularLocation>
</comment>
<protein>
    <recommendedName>
        <fullName evidence="12">Protein kinase domain-containing protein</fullName>
    </recommendedName>
</protein>
<dbReference type="Gene3D" id="3.30.200.20">
    <property type="entry name" value="Phosphorylase Kinase, domain 1"/>
    <property type="match status" value="1"/>
</dbReference>
<evidence type="ECO:0000259" key="12">
    <source>
        <dbReference type="PROSITE" id="PS50011"/>
    </source>
</evidence>
<evidence type="ECO:0000256" key="9">
    <source>
        <dbReference type="ARBA" id="ARBA00023136"/>
    </source>
</evidence>
<proteinExistence type="inferred from homology"/>
<dbReference type="InterPro" id="IPR001245">
    <property type="entry name" value="Ser-Thr/Tyr_kinase_cat_dom"/>
</dbReference>
<keyword evidence="4" id="KW-0723">Serine/threonine-protein kinase</keyword>
<evidence type="ECO:0000256" key="3">
    <source>
        <dbReference type="ARBA" id="ARBA00022475"/>
    </source>
</evidence>
<evidence type="ECO:0000256" key="7">
    <source>
        <dbReference type="ARBA" id="ARBA00022777"/>
    </source>
</evidence>
<name>A0A7N0TAM2_KALFE</name>
<dbReference type="AlphaFoldDB" id="A0A7N0TAM2"/>
<dbReference type="FunFam" id="1.10.510.10:FF:000032">
    <property type="entry name" value="Serine/threonine-protein kinase PBS1"/>
    <property type="match status" value="1"/>
</dbReference>
<dbReference type="PANTHER" id="PTHR47985">
    <property type="entry name" value="OS07G0668900 PROTEIN"/>
    <property type="match status" value="1"/>
</dbReference>
<sequence length="302" mass="33826">MGCFGRSGKSSKPKRDKTTTRCNADGATCVGIKRGSNDDQEVAIKKLDCNGLQGTREFLAADHPNLVKLIGYCVAAEQRLLVYEYMPLGSLDRHLFDLEPDRPKLDWYTRLKIPAGAAKGLEYLHDKMNPPTIYRDLKCSNILLGEEYHHKLSDFGLEYSGDNTHVSTRVMGTYGYCAPEYAMSGQLTFKSDIYSFGVVLLELLTGRKAIDTKRPKEEQYLAAWARPLFKDRTKFFLMADPQLEGQYPRKSLFQALAISAMCIHEQPTSRPAISEVVVALNCLANPKHHDLRPCPSSPRGSS</sequence>
<dbReference type="GO" id="GO:0004674">
    <property type="term" value="F:protein serine/threonine kinase activity"/>
    <property type="evidence" value="ECO:0007669"/>
    <property type="project" value="UniProtKB-KW"/>
</dbReference>
<keyword evidence="8" id="KW-0067">ATP-binding</keyword>
<comment type="similarity">
    <text evidence="2">Belongs to the protein kinase superfamily. Ser/Thr protein kinase family.</text>
</comment>
<evidence type="ECO:0000256" key="1">
    <source>
        <dbReference type="ARBA" id="ARBA00004193"/>
    </source>
</evidence>
<dbReference type="InterPro" id="IPR011009">
    <property type="entry name" value="Kinase-like_dom_sf"/>
</dbReference>
<keyword evidence="3" id="KW-1003">Cell membrane</keyword>
<keyword evidence="5" id="KW-0808">Transferase</keyword>
<dbReference type="InterPro" id="IPR000719">
    <property type="entry name" value="Prot_kinase_dom"/>
</dbReference>
<dbReference type="PANTHER" id="PTHR47985:SF41">
    <property type="entry name" value="SERINE_THREONINE-PROTEIN KINASE PBL5-RELATED"/>
    <property type="match status" value="1"/>
</dbReference>
<dbReference type="Pfam" id="PF07714">
    <property type="entry name" value="PK_Tyr_Ser-Thr"/>
    <property type="match status" value="1"/>
</dbReference>
<evidence type="ECO:0000256" key="2">
    <source>
        <dbReference type="ARBA" id="ARBA00008684"/>
    </source>
</evidence>
<dbReference type="PROSITE" id="PS50011">
    <property type="entry name" value="PROTEIN_KINASE_DOM"/>
    <property type="match status" value="1"/>
</dbReference>
<evidence type="ECO:0000256" key="11">
    <source>
        <dbReference type="SAM" id="MobiDB-lite"/>
    </source>
</evidence>
<evidence type="ECO:0000256" key="4">
    <source>
        <dbReference type="ARBA" id="ARBA00022527"/>
    </source>
</evidence>
<keyword evidence="7" id="KW-0418">Kinase</keyword>
<accession>A0A7N0TAM2</accession>
<evidence type="ECO:0000313" key="14">
    <source>
        <dbReference type="Proteomes" id="UP000594263"/>
    </source>
</evidence>
<evidence type="ECO:0000256" key="5">
    <source>
        <dbReference type="ARBA" id="ARBA00022679"/>
    </source>
</evidence>